<sequence length="455" mass="54147">MDYNRYRRYFIILDNEDGGFNNKQGKNPKGYTKIEIKNGKGVLNHYVQNLKYFKNAEYVYRGYLIGVKEDQGVYVDNGAFLIDESGKGELTWRFDPANVDGKGNNIDSFHIIAVVAETADENLRHGEVVAPLVGFINKEKIEWKHILTSRFARKEKTKEEKELDEQYEKKYEKIKEILKDVHKKEEEVEEVVEGKEIEPYQEELEIEINIQVEEEKEEPPIEIKEKKIEKIEEQNVHVPEEVKPVCPEEEKVVCPAEEKPICPEEKEVSVEPEGICDQDTAYDPMKSWHYHKPYNYYNHHFQMVCDYVDNILKYYKKIEPFEKNIEGCQWWRVDYNQQTLYRSFLPFYGYITNMYGYYPHMRYMAGCPDLIYKYQHYIFGKKCDEKGEPIYYLYGIPGRYMLREQPYEGMTGFVYWHPIEDKSPQRGDYGYWILHIDAKTGNIVMPLKPTPPPRY</sequence>
<dbReference type="STRING" id="520762.AN619_25610"/>
<gene>
    <name evidence="3" type="ORF">AN619_25610</name>
</gene>
<evidence type="ECO:0000259" key="2">
    <source>
        <dbReference type="Pfam" id="PF25538"/>
    </source>
</evidence>
<dbReference type="OrthoDB" id="1705475at2"/>
<proteinExistence type="predicted"/>
<dbReference type="InterPro" id="IPR057682">
    <property type="entry name" value="DUF7922"/>
</dbReference>
<dbReference type="RefSeq" id="WP_068557523.1">
    <property type="nucleotide sequence ID" value="NZ_LOEE01000062.1"/>
</dbReference>
<dbReference type="AlphaFoldDB" id="A0A140L0R7"/>
<organism evidence="3 4">
    <name type="scientific">Thermotalea metallivorans</name>
    <dbReference type="NCBI Taxonomy" id="520762"/>
    <lineage>
        <taxon>Bacteria</taxon>
        <taxon>Bacillati</taxon>
        <taxon>Bacillota</taxon>
        <taxon>Clostridia</taxon>
        <taxon>Peptostreptococcales</taxon>
        <taxon>Thermotaleaceae</taxon>
        <taxon>Thermotalea</taxon>
    </lineage>
</organism>
<dbReference type="Pfam" id="PF25538">
    <property type="entry name" value="DUF7922"/>
    <property type="match status" value="1"/>
</dbReference>
<dbReference type="EMBL" id="LOEE01000062">
    <property type="protein sequence ID" value="KXG74142.1"/>
    <property type="molecule type" value="Genomic_DNA"/>
</dbReference>
<protein>
    <recommendedName>
        <fullName evidence="2">DUF7922 domain-containing protein</fullName>
    </recommendedName>
</protein>
<accession>A0A140L0R7</accession>
<keyword evidence="1" id="KW-0175">Coiled coil</keyword>
<evidence type="ECO:0000256" key="1">
    <source>
        <dbReference type="SAM" id="Coils"/>
    </source>
</evidence>
<reference evidence="3 4" key="1">
    <citation type="submission" date="2015-12" db="EMBL/GenBank/DDBJ databases">
        <title>Draft genome sequence of the thermoanaerobe Thermotalea metallivorans, an isolate from the runoff channel of the Great Artesian Basin, Australia.</title>
        <authorList>
            <person name="Patel B.K."/>
        </authorList>
    </citation>
    <scope>NUCLEOTIDE SEQUENCE [LARGE SCALE GENOMIC DNA]</scope>
    <source>
        <strain evidence="3 4">B2-1</strain>
    </source>
</reference>
<feature type="domain" description="DUF7922" evidence="2">
    <location>
        <begin position="10"/>
        <end position="140"/>
    </location>
</feature>
<dbReference type="PATRIC" id="fig|520762.4.peg.2828"/>
<comment type="caution">
    <text evidence="3">The sequence shown here is derived from an EMBL/GenBank/DDBJ whole genome shotgun (WGS) entry which is preliminary data.</text>
</comment>
<keyword evidence="4" id="KW-1185">Reference proteome</keyword>
<evidence type="ECO:0000313" key="4">
    <source>
        <dbReference type="Proteomes" id="UP000070456"/>
    </source>
</evidence>
<feature type="coiled-coil region" evidence="1">
    <location>
        <begin position="153"/>
        <end position="187"/>
    </location>
</feature>
<evidence type="ECO:0000313" key="3">
    <source>
        <dbReference type="EMBL" id="KXG74142.1"/>
    </source>
</evidence>
<name>A0A140L0R7_9FIRM</name>
<dbReference type="Proteomes" id="UP000070456">
    <property type="component" value="Unassembled WGS sequence"/>
</dbReference>